<name>A0A7J7RHC9_MYOMY</name>
<keyword evidence="3" id="KW-1185">Reference proteome</keyword>
<dbReference type="EMBL" id="JABWUV010000027">
    <property type="protein sequence ID" value="KAF6275463.1"/>
    <property type="molecule type" value="Genomic_DNA"/>
</dbReference>
<gene>
    <name evidence="2" type="ORF">mMyoMyo1_010321</name>
</gene>
<evidence type="ECO:0000313" key="2">
    <source>
        <dbReference type="EMBL" id="KAF6275463.1"/>
    </source>
</evidence>
<proteinExistence type="predicted"/>
<accession>A0A7J7RHC9</accession>
<feature type="region of interest" description="Disordered" evidence="1">
    <location>
        <begin position="72"/>
        <end position="126"/>
    </location>
</feature>
<evidence type="ECO:0000313" key="3">
    <source>
        <dbReference type="Proteomes" id="UP000527355"/>
    </source>
</evidence>
<comment type="caution">
    <text evidence="2">The sequence shown here is derived from an EMBL/GenBank/DDBJ whole genome shotgun (WGS) entry which is preliminary data.</text>
</comment>
<sequence length="126" mass="13186">MVRWGLSLPVGLWQVHREKGPVSLPPLPRPGVHGKTAEPPLCLLMLVPGVASGALMAAPSSVWVSGIPTCFTNGTSEMRGRAGDAGSQRKIRSPQPSSPTHDQVGVSSRERCQRPRCGGLPGTGTS</sequence>
<dbReference type="Proteomes" id="UP000527355">
    <property type="component" value="Unassembled WGS sequence"/>
</dbReference>
<organism evidence="2 3">
    <name type="scientific">Myotis myotis</name>
    <name type="common">Greater mouse-eared bat</name>
    <name type="synonym">Vespertilio myotis</name>
    <dbReference type="NCBI Taxonomy" id="51298"/>
    <lineage>
        <taxon>Eukaryota</taxon>
        <taxon>Metazoa</taxon>
        <taxon>Chordata</taxon>
        <taxon>Craniata</taxon>
        <taxon>Vertebrata</taxon>
        <taxon>Euteleostomi</taxon>
        <taxon>Mammalia</taxon>
        <taxon>Eutheria</taxon>
        <taxon>Laurasiatheria</taxon>
        <taxon>Chiroptera</taxon>
        <taxon>Yangochiroptera</taxon>
        <taxon>Vespertilionidae</taxon>
        <taxon>Myotis</taxon>
    </lineage>
</organism>
<dbReference type="AlphaFoldDB" id="A0A7J7RHC9"/>
<evidence type="ECO:0000256" key="1">
    <source>
        <dbReference type="SAM" id="MobiDB-lite"/>
    </source>
</evidence>
<protein>
    <submittedName>
        <fullName evidence="2">Uncharacterized protein</fullName>
    </submittedName>
</protein>
<reference evidence="2 3" key="1">
    <citation type="journal article" date="2020" name="Nature">
        <title>Six reference-quality genomes reveal evolution of bat adaptations.</title>
        <authorList>
            <person name="Jebb D."/>
            <person name="Huang Z."/>
            <person name="Pippel M."/>
            <person name="Hughes G.M."/>
            <person name="Lavrichenko K."/>
            <person name="Devanna P."/>
            <person name="Winkler S."/>
            <person name="Jermiin L.S."/>
            <person name="Skirmuntt E.C."/>
            <person name="Katzourakis A."/>
            <person name="Burkitt-Gray L."/>
            <person name="Ray D.A."/>
            <person name="Sullivan K.A.M."/>
            <person name="Roscito J.G."/>
            <person name="Kirilenko B.M."/>
            <person name="Davalos L.M."/>
            <person name="Corthals A.P."/>
            <person name="Power M.L."/>
            <person name="Jones G."/>
            <person name="Ransome R.D."/>
            <person name="Dechmann D.K.N."/>
            <person name="Locatelli A.G."/>
            <person name="Puechmaille S.J."/>
            <person name="Fedrigo O."/>
            <person name="Jarvis E.D."/>
            <person name="Hiller M."/>
            <person name="Vernes S.C."/>
            <person name="Myers E.W."/>
            <person name="Teeling E.C."/>
        </authorList>
    </citation>
    <scope>NUCLEOTIDE SEQUENCE [LARGE SCALE GENOMIC DNA]</scope>
    <source>
        <strain evidence="2">MMyoMyo1</strain>
        <tissue evidence="2">Flight muscle</tissue>
    </source>
</reference>